<protein>
    <recommendedName>
        <fullName evidence="4">YacP-like NYN domain protein</fullName>
    </recommendedName>
</protein>
<proteinExistence type="predicted"/>
<evidence type="ECO:0000313" key="2">
    <source>
        <dbReference type="EMBL" id="GAA5506532.1"/>
    </source>
</evidence>
<gene>
    <name evidence="2" type="ORF">Rcae01_01985</name>
</gene>
<dbReference type="PANTHER" id="PTHR34547:SF1">
    <property type="entry name" value="YACP-LIKE NYN DOMAIN PROTEIN"/>
    <property type="match status" value="1"/>
</dbReference>
<dbReference type="InterPro" id="IPR010298">
    <property type="entry name" value="YacP-like"/>
</dbReference>
<dbReference type="Proteomes" id="UP001416858">
    <property type="component" value="Unassembled WGS sequence"/>
</dbReference>
<feature type="region of interest" description="Disordered" evidence="1">
    <location>
        <begin position="160"/>
        <end position="186"/>
    </location>
</feature>
<dbReference type="Pfam" id="PF05991">
    <property type="entry name" value="NYN_YacP"/>
    <property type="match status" value="1"/>
</dbReference>
<reference evidence="2 3" key="1">
    <citation type="submission" date="2024-02" db="EMBL/GenBank/DDBJ databases">
        <title>Rhodopirellula caenicola NBRC 110016.</title>
        <authorList>
            <person name="Ichikawa N."/>
            <person name="Katano-Makiyama Y."/>
            <person name="Hidaka K."/>
        </authorList>
    </citation>
    <scope>NUCLEOTIDE SEQUENCE [LARGE SCALE GENOMIC DNA]</scope>
    <source>
        <strain evidence="2 3">NBRC 110016</strain>
    </source>
</reference>
<evidence type="ECO:0000313" key="3">
    <source>
        <dbReference type="Proteomes" id="UP001416858"/>
    </source>
</evidence>
<dbReference type="PANTHER" id="PTHR34547">
    <property type="entry name" value="YACP-LIKE NYN DOMAIN PROTEIN"/>
    <property type="match status" value="1"/>
</dbReference>
<organism evidence="2 3">
    <name type="scientific">Novipirellula caenicola</name>
    <dbReference type="NCBI Taxonomy" id="1536901"/>
    <lineage>
        <taxon>Bacteria</taxon>
        <taxon>Pseudomonadati</taxon>
        <taxon>Planctomycetota</taxon>
        <taxon>Planctomycetia</taxon>
        <taxon>Pirellulales</taxon>
        <taxon>Pirellulaceae</taxon>
        <taxon>Novipirellula</taxon>
    </lineage>
</organism>
<sequence length="196" mass="21974">MKELLRDKVRSMSLLLLVDGYNVIGPVAAPGRVGFTRGSSHQHRWLEAERKRLIARLCDHLPEFVRNRTCVVFDARCPPENAISRYEVSGIDIRFAVDDPEADDLIERLISEHSAPKQLAVVSSDHRLQDAAKRRGATPFDADAWLDDLLEDHPHLAIEISDGAGQGGSHSRSGKPKGKVSSDEVEHWMREFGFEE</sequence>
<name>A0ABP9VMX4_9BACT</name>
<accession>A0ABP9VMX4</accession>
<keyword evidence="3" id="KW-1185">Reference proteome</keyword>
<evidence type="ECO:0008006" key="4">
    <source>
        <dbReference type="Google" id="ProtNLM"/>
    </source>
</evidence>
<evidence type="ECO:0000256" key="1">
    <source>
        <dbReference type="SAM" id="MobiDB-lite"/>
    </source>
</evidence>
<comment type="caution">
    <text evidence="2">The sequence shown here is derived from an EMBL/GenBank/DDBJ whole genome shotgun (WGS) entry which is preliminary data.</text>
</comment>
<dbReference type="EMBL" id="BAABRO010000003">
    <property type="protein sequence ID" value="GAA5506532.1"/>
    <property type="molecule type" value="Genomic_DNA"/>
</dbReference>